<protein>
    <submittedName>
        <fullName evidence="2">NAD dependent epimerase/dehydratase family protein</fullName>
    </submittedName>
</protein>
<dbReference type="HOGENOM" id="CLU_007383_12_4_11"/>
<dbReference type="Proteomes" id="UP000005087">
    <property type="component" value="Chromosome"/>
</dbReference>
<evidence type="ECO:0000313" key="3">
    <source>
        <dbReference type="Proteomes" id="UP000005087"/>
    </source>
</evidence>
<gene>
    <name evidence="2" type="ORF">SacglDRAFT_03354</name>
</gene>
<feature type="domain" description="NAD-dependent epimerase/dehydratase" evidence="1">
    <location>
        <begin position="17"/>
        <end position="132"/>
    </location>
</feature>
<dbReference type="eggNOG" id="COG0451">
    <property type="taxonomic scope" value="Bacteria"/>
</dbReference>
<proteinExistence type="predicted"/>
<dbReference type="SUPFAM" id="SSF51735">
    <property type="entry name" value="NAD(P)-binding Rossmann-fold domains"/>
    <property type="match status" value="1"/>
</dbReference>
<dbReference type="Gene3D" id="3.40.50.720">
    <property type="entry name" value="NAD(P)-binding Rossmann-like Domain"/>
    <property type="match status" value="1"/>
</dbReference>
<dbReference type="Pfam" id="PF01370">
    <property type="entry name" value="Epimerase"/>
    <property type="match status" value="1"/>
</dbReference>
<name>I1D5J1_9PSEU</name>
<dbReference type="EMBL" id="CM001484">
    <property type="protein sequence ID" value="EIF00216.1"/>
    <property type="molecule type" value="Genomic_DNA"/>
</dbReference>
<dbReference type="InterPro" id="IPR036291">
    <property type="entry name" value="NAD(P)-bd_dom_sf"/>
</dbReference>
<dbReference type="STRING" id="928724.SacglDRAFT_03354"/>
<keyword evidence="3" id="KW-1185">Reference proteome</keyword>
<evidence type="ECO:0000313" key="2">
    <source>
        <dbReference type="EMBL" id="EIF00216.1"/>
    </source>
</evidence>
<sequence length="213" mass="22552">MHDERTTSSSEVSSLRIFVAGATGVIGSRLLPLLTRAGHTVAGMTRTAGKAPLVRKLGAEPVVCDVYDAPALTDAVRDFRPDLLLHQLTDLPDSAEELPERRAGNARIRVEGTGNLIAAARAAGCERFLAQSVAWELPPEHGGEAVRTLEEAVLDFGGVVLRYGQFHGPGTFYPESPPTGPRVHIDTAAARTVAVLDHPSGIVTITDETSASD</sequence>
<dbReference type="AlphaFoldDB" id="I1D5J1"/>
<evidence type="ECO:0000259" key="1">
    <source>
        <dbReference type="Pfam" id="PF01370"/>
    </source>
</evidence>
<reference evidence="3" key="2">
    <citation type="submission" date="2012-01" db="EMBL/GenBank/DDBJ databases">
        <title>Noncontiguous Finished sequence of chromosome of Saccharomonospora glauca K62.</title>
        <authorList>
            <consortium name="US DOE Joint Genome Institute"/>
            <person name="Lucas S."/>
            <person name="Han J."/>
            <person name="Lapidus A."/>
            <person name="Cheng J.-F."/>
            <person name="Goodwin L."/>
            <person name="Pitluck S."/>
            <person name="Peters L."/>
            <person name="Mikhailova N."/>
            <person name="Held B."/>
            <person name="Detter J.C."/>
            <person name="Han C."/>
            <person name="Tapia R."/>
            <person name="Land M."/>
            <person name="Hauser L."/>
            <person name="Kyrpides N."/>
            <person name="Ivanova N."/>
            <person name="Pagani I."/>
            <person name="Brambilla E.-M."/>
            <person name="Klenk H.-P."/>
            <person name="Woyke T."/>
        </authorList>
    </citation>
    <scope>NUCLEOTIDE SEQUENCE [LARGE SCALE GENOMIC DNA]</scope>
    <source>
        <strain evidence="3">K62</strain>
    </source>
</reference>
<dbReference type="RefSeq" id="WP_005465948.1">
    <property type="nucleotide sequence ID" value="NZ_CM001484.1"/>
</dbReference>
<organism evidence="2 3">
    <name type="scientific">Saccharomonospora glauca K62</name>
    <dbReference type="NCBI Taxonomy" id="928724"/>
    <lineage>
        <taxon>Bacteria</taxon>
        <taxon>Bacillati</taxon>
        <taxon>Actinomycetota</taxon>
        <taxon>Actinomycetes</taxon>
        <taxon>Pseudonocardiales</taxon>
        <taxon>Pseudonocardiaceae</taxon>
        <taxon>Saccharomonospora</taxon>
    </lineage>
</organism>
<dbReference type="OrthoDB" id="9787292at2"/>
<reference evidence="2 3" key="1">
    <citation type="submission" date="2011-09" db="EMBL/GenBank/DDBJ databases">
        <authorList>
            <consortium name="US DOE Joint Genome Institute (JGI-PGF)"/>
            <person name="Lucas S."/>
            <person name="Han J."/>
            <person name="Lapidus A."/>
            <person name="Cheng J.-F."/>
            <person name="Goodwin L."/>
            <person name="Pitluck S."/>
            <person name="Peters L."/>
            <person name="Land M.L."/>
            <person name="Hauser L."/>
            <person name="Brambilla E."/>
            <person name="Klenk H.-P."/>
            <person name="Woyke T.J."/>
        </authorList>
    </citation>
    <scope>NUCLEOTIDE SEQUENCE [LARGE SCALE GENOMIC DNA]</scope>
    <source>
        <strain evidence="2 3">K62</strain>
    </source>
</reference>
<dbReference type="InterPro" id="IPR001509">
    <property type="entry name" value="Epimerase_deHydtase"/>
</dbReference>
<accession>I1D5J1</accession>